<comment type="catalytic activity">
    <reaction evidence="21">
        <text>Na(+)(in) + ATP + H2O = Na(+)(out) + ADP + phosphate + H(+)</text>
        <dbReference type="Rhea" id="RHEA:14633"/>
        <dbReference type="ChEBI" id="CHEBI:15377"/>
        <dbReference type="ChEBI" id="CHEBI:15378"/>
        <dbReference type="ChEBI" id="CHEBI:29101"/>
        <dbReference type="ChEBI" id="CHEBI:30616"/>
        <dbReference type="ChEBI" id="CHEBI:43474"/>
        <dbReference type="ChEBI" id="CHEBI:456216"/>
        <dbReference type="EC" id="7.2.2.3"/>
    </reaction>
    <physiologicalReaction direction="left-to-right" evidence="21">
        <dbReference type="Rhea" id="RHEA:14634"/>
    </physiologicalReaction>
</comment>
<dbReference type="PROSITE" id="PS00154">
    <property type="entry name" value="ATPASE_E1_E2"/>
    <property type="match status" value="1"/>
</dbReference>
<keyword evidence="16 22" id="KW-0472">Membrane</keyword>
<evidence type="ECO:0000256" key="17">
    <source>
        <dbReference type="ARBA" id="ARBA00023201"/>
    </source>
</evidence>
<dbReference type="Pfam" id="PF08282">
    <property type="entry name" value="Hydrolase_3"/>
    <property type="match status" value="1"/>
</dbReference>
<dbReference type="InterPro" id="IPR036412">
    <property type="entry name" value="HAD-like_sf"/>
</dbReference>
<evidence type="ECO:0000256" key="19">
    <source>
        <dbReference type="ARBA" id="ARBA00035029"/>
    </source>
</evidence>
<dbReference type="InterPro" id="IPR006414">
    <property type="entry name" value="P-type_ATPase_IID"/>
</dbReference>
<dbReference type="PANTHER" id="PTHR42861">
    <property type="entry name" value="CALCIUM-TRANSPORTING ATPASE"/>
    <property type="match status" value="1"/>
</dbReference>
<feature type="transmembrane region" description="Helical" evidence="22">
    <location>
        <begin position="990"/>
        <end position="1011"/>
    </location>
</feature>
<keyword evidence="3" id="KW-0813">Transport</keyword>
<comment type="subcellular location">
    <subcellularLocation>
        <location evidence="2">Cell membrane</location>
        <topology evidence="2">Multi-pass membrane protein</topology>
    </subcellularLocation>
</comment>
<feature type="transmembrane region" description="Helical" evidence="22">
    <location>
        <begin position="813"/>
        <end position="834"/>
    </location>
</feature>
<feature type="transmembrane region" description="Helical" evidence="22">
    <location>
        <begin position="115"/>
        <end position="134"/>
    </location>
</feature>
<comment type="similarity">
    <text evidence="18">Belongs to the cation transport ATPase (P-type) (TC 3.A.3) family. Type IID subfamily.</text>
</comment>
<dbReference type="SUPFAM" id="SSF81665">
    <property type="entry name" value="Calcium ATPase, transmembrane domain M"/>
    <property type="match status" value="1"/>
</dbReference>
<keyword evidence="8" id="KW-0547">Nucleotide-binding</keyword>
<reference evidence="24 25" key="1">
    <citation type="submission" date="2019-07" db="EMBL/GenBank/DDBJ databases">
        <authorList>
            <person name="Friedrich A."/>
            <person name="Schacherer J."/>
        </authorList>
    </citation>
    <scope>NUCLEOTIDE SEQUENCE [LARGE SCALE GENOMIC DNA]</scope>
</reference>
<keyword evidence="5" id="KW-0633">Potassium transport</keyword>
<evidence type="ECO:0000256" key="2">
    <source>
        <dbReference type="ARBA" id="ARBA00004651"/>
    </source>
</evidence>
<keyword evidence="14" id="KW-0915">Sodium</keyword>
<dbReference type="PRINTS" id="PR00119">
    <property type="entry name" value="CATATPASE"/>
</dbReference>
<dbReference type="Pfam" id="PF13246">
    <property type="entry name" value="Cation_ATPase"/>
    <property type="match status" value="1"/>
</dbReference>
<evidence type="ECO:0000256" key="21">
    <source>
        <dbReference type="ARBA" id="ARBA00049499"/>
    </source>
</evidence>
<evidence type="ECO:0000256" key="3">
    <source>
        <dbReference type="ARBA" id="ARBA00022448"/>
    </source>
</evidence>
<dbReference type="FunFam" id="3.40.50.1000:FF:000047">
    <property type="entry name" value="Sodium P-type ATPase"/>
    <property type="match status" value="1"/>
</dbReference>
<dbReference type="InterPro" id="IPR044492">
    <property type="entry name" value="P_typ_ATPase_HD_dom"/>
</dbReference>
<dbReference type="SFLD" id="SFLDF00027">
    <property type="entry name" value="p-type_atpase"/>
    <property type="match status" value="1"/>
</dbReference>
<evidence type="ECO:0000256" key="16">
    <source>
        <dbReference type="ARBA" id="ARBA00023136"/>
    </source>
</evidence>
<evidence type="ECO:0000256" key="14">
    <source>
        <dbReference type="ARBA" id="ARBA00023053"/>
    </source>
</evidence>
<dbReference type="InterPro" id="IPR001757">
    <property type="entry name" value="P_typ_ATPase"/>
</dbReference>
<keyword evidence="4" id="KW-1003">Cell membrane</keyword>
<dbReference type="Gene3D" id="3.40.1110.10">
    <property type="entry name" value="Calcium-transporting ATPase, cytoplasmic domain N"/>
    <property type="match status" value="1"/>
</dbReference>
<keyword evidence="12" id="KW-1278">Translocase</keyword>
<gene>
    <name evidence="24" type="primary">ENA1</name>
    <name evidence="24" type="ORF">DEBR0S1_09054G</name>
</gene>
<dbReference type="Gene3D" id="1.20.1110.10">
    <property type="entry name" value="Calcium-transporting ATPase, transmembrane domain"/>
    <property type="match status" value="2"/>
</dbReference>
<dbReference type="InterPro" id="IPR023299">
    <property type="entry name" value="ATPase_P-typ_cyto_dom_N"/>
</dbReference>
<evidence type="ECO:0000256" key="12">
    <source>
        <dbReference type="ARBA" id="ARBA00022967"/>
    </source>
</evidence>
<evidence type="ECO:0000256" key="22">
    <source>
        <dbReference type="SAM" id="Phobius"/>
    </source>
</evidence>
<evidence type="ECO:0000256" key="7">
    <source>
        <dbReference type="ARBA" id="ARBA00022723"/>
    </source>
</evidence>
<feature type="transmembrane region" description="Helical" evidence="22">
    <location>
        <begin position="850"/>
        <end position="867"/>
    </location>
</feature>
<dbReference type="FunFam" id="3.40.1110.10:FF:000039">
    <property type="entry name" value="Sodium P-type ATPase"/>
    <property type="match status" value="1"/>
</dbReference>
<dbReference type="InterPro" id="IPR018303">
    <property type="entry name" value="ATPase_P-typ_P_site"/>
</dbReference>
<evidence type="ECO:0000256" key="11">
    <source>
        <dbReference type="ARBA" id="ARBA00022958"/>
    </source>
</evidence>
<evidence type="ECO:0000256" key="15">
    <source>
        <dbReference type="ARBA" id="ARBA00023065"/>
    </source>
</evidence>
<dbReference type="InterPro" id="IPR023298">
    <property type="entry name" value="ATPase_P-typ_TM_dom_sf"/>
</dbReference>
<dbReference type="SFLD" id="SFLDG00002">
    <property type="entry name" value="C1.7:_P-type_atpase_like"/>
    <property type="match status" value="1"/>
</dbReference>
<evidence type="ECO:0000256" key="20">
    <source>
        <dbReference type="ARBA" id="ARBA00048599"/>
    </source>
</evidence>
<dbReference type="NCBIfam" id="TIGR01494">
    <property type="entry name" value="ATPase_P-type"/>
    <property type="match status" value="3"/>
</dbReference>
<dbReference type="Pfam" id="PF00122">
    <property type="entry name" value="E1-E2_ATPase"/>
    <property type="match status" value="1"/>
</dbReference>
<dbReference type="SUPFAM" id="SSF81660">
    <property type="entry name" value="Metal cation-transporting ATPase, ATP-binding domain N"/>
    <property type="match status" value="1"/>
</dbReference>
<feature type="transmembrane region" description="Helical" evidence="22">
    <location>
        <begin position="896"/>
        <end position="918"/>
    </location>
</feature>
<evidence type="ECO:0000256" key="5">
    <source>
        <dbReference type="ARBA" id="ARBA00022538"/>
    </source>
</evidence>
<accession>A0A7D9CW68</accession>
<dbReference type="GO" id="GO:0016887">
    <property type="term" value="F:ATP hydrolysis activity"/>
    <property type="evidence" value="ECO:0007669"/>
    <property type="project" value="InterPro"/>
</dbReference>
<evidence type="ECO:0000256" key="13">
    <source>
        <dbReference type="ARBA" id="ARBA00022989"/>
    </source>
</evidence>
<dbReference type="Pfam" id="PF00690">
    <property type="entry name" value="Cation_ATPase_N"/>
    <property type="match status" value="1"/>
</dbReference>
<feature type="transmembrane region" description="Helical" evidence="22">
    <location>
        <begin position="1023"/>
        <end position="1042"/>
    </location>
</feature>
<feature type="domain" description="Cation-transporting P-type ATPase N-terminal" evidence="23">
    <location>
        <begin position="37"/>
        <end position="111"/>
    </location>
</feature>
<protein>
    <recommendedName>
        <fullName evidence="19">P-type Na(+) transporter</fullName>
        <ecNumber evidence="19">7.2.2.3</ecNumber>
    </recommendedName>
</protein>
<feature type="transmembrane region" description="Helical" evidence="22">
    <location>
        <begin position="91"/>
        <end position="109"/>
    </location>
</feature>
<dbReference type="AlphaFoldDB" id="A0A7D9CW68"/>
<dbReference type="InterPro" id="IPR008250">
    <property type="entry name" value="ATPase_P-typ_transduc_dom_A_sf"/>
</dbReference>
<dbReference type="GO" id="GO:0030003">
    <property type="term" value="P:intracellular monoatomic cation homeostasis"/>
    <property type="evidence" value="ECO:0007669"/>
    <property type="project" value="UniProtKB-ARBA"/>
</dbReference>
<keyword evidence="15" id="KW-0406">Ion transport</keyword>
<dbReference type="Pfam" id="PF00689">
    <property type="entry name" value="Cation_ATPase_C"/>
    <property type="match status" value="1"/>
</dbReference>
<evidence type="ECO:0000256" key="9">
    <source>
        <dbReference type="ARBA" id="ARBA00022840"/>
    </source>
</evidence>
<dbReference type="Gene3D" id="3.40.50.1000">
    <property type="entry name" value="HAD superfamily/HAD-like"/>
    <property type="match status" value="1"/>
</dbReference>
<dbReference type="GO" id="GO:0046872">
    <property type="term" value="F:metal ion binding"/>
    <property type="evidence" value="ECO:0007669"/>
    <property type="project" value="UniProtKB-KW"/>
</dbReference>
<dbReference type="FunFam" id="2.70.150.10:FF:000016">
    <property type="entry name" value="Calcium-transporting P-type ATPase putative"/>
    <property type="match status" value="1"/>
</dbReference>
<keyword evidence="7" id="KW-0479">Metal-binding</keyword>
<dbReference type="Gene3D" id="2.70.150.10">
    <property type="entry name" value="Calcium-transporting ATPase, cytoplasmic transduction domain A"/>
    <property type="match status" value="1"/>
</dbReference>
<dbReference type="SFLD" id="SFLDS00003">
    <property type="entry name" value="Haloacid_Dehalogenase"/>
    <property type="match status" value="1"/>
</dbReference>
<feature type="transmembrane region" description="Helical" evidence="22">
    <location>
        <begin position="938"/>
        <end position="961"/>
    </location>
</feature>
<keyword evidence="11" id="KW-0630">Potassium</keyword>
<organism evidence="24 25">
    <name type="scientific">Dekkera bruxellensis</name>
    <name type="common">Brettanomyces custersii</name>
    <dbReference type="NCBI Taxonomy" id="5007"/>
    <lineage>
        <taxon>Eukaryota</taxon>
        <taxon>Fungi</taxon>
        <taxon>Dikarya</taxon>
        <taxon>Ascomycota</taxon>
        <taxon>Saccharomycotina</taxon>
        <taxon>Pichiomycetes</taxon>
        <taxon>Pichiales</taxon>
        <taxon>Pichiaceae</taxon>
        <taxon>Brettanomyces</taxon>
    </lineage>
</organism>
<evidence type="ECO:0000259" key="23">
    <source>
        <dbReference type="SMART" id="SM00831"/>
    </source>
</evidence>
<dbReference type="EMBL" id="CABFWN010000001">
    <property type="protein sequence ID" value="VUG16150.1"/>
    <property type="molecule type" value="Genomic_DNA"/>
</dbReference>
<dbReference type="InterPro" id="IPR059000">
    <property type="entry name" value="ATPase_P-type_domA"/>
</dbReference>
<feature type="transmembrane region" description="Helical" evidence="22">
    <location>
        <begin position="311"/>
        <end position="332"/>
    </location>
</feature>
<evidence type="ECO:0000256" key="10">
    <source>
        <dbReference type="ARBA" id="ARBA00022842"/>
    </source>
</evidence>
<dbReference type="SMART" id="SM00831">
    <property type="entry name" value="Cation_ATPase_N"/>
    <property type="match status" value="1"/>
</dbReference>
<dbReference type="InterPro" id="IPR023214">
    <property type="entry name" value="HAD_sf"/>
</dbReference>
<keyword evidence="6 22" id="KW-0812">Transmembrane</keyword>
<evidence type="ECO:0000256" key="6">
    <source>
        <dbReference type="ARBA" id="ARBA00022692"/>
    </source>
</evidence>
<evidence type="ECO:0000313" key="25">
    <source>
        <dbReference type="Proteomes" id="UP000478008"/>
    </source>
</evidence>
<dbReference type="InterPro" id="IPR004014">
    <property type="entry name" value="ATPase_P-typ_cation-transptr_N"/>
</dbReference>
<keyword evidence="10" id="KW-0460">Magnesium</keyword>
<evidence type="ECO:0000256" key="4">
    <source>
        <dbReference type="ARBA" id="ARBA00022475"/>
    </source>
</evidence>
<keyword evidence="13 22" id="KW-1133">Transmembrane helix</keyword>
<feature type="transmembrane region" description="Helical" evidence="22">
    <location>
        <begin position="338"/>
        <end position="364"/>
    </location>
</feature>
<evidence type="ECO:0000313" key="24">
    <source>
        <dbReference type="EMBL" id="VUG16150.1"/>
    </source>
</evidence>
<dbReference type="SUPFAM" id="SSF56784">
    <property type="entry name" value="HAD-like"/>
    <property type="match status" value="1"/>
</dbReference>
<dbReference type="GO" id="GO:0005524">
    <property type="term" value="F:ATP binding"/>
    <property type="evidence" value="ECO:0007669"/>
    <property type="project" value="UniProtKB-KW"/>
</dbReference>
<dbReference type="NCBIfam" id="TIGR01523">
    <property type="entry name" value="ATPase-IID_K-Na"/>
    <property type="match status" value="1"/>
</dbReference>
<dbReference type="Proteomes" id="UP000478008">
    <property type="component" value="Unassembled WGS sequence"/>
</dbReference>
<dbReference type="PRINTS" id="PR00121">
    <property type="entry name" value="NAKATPASE"/>
</dbReference>
<dbReference type="FunFam" id="3.40.50.1000:FF:000001">
    <property type="entry name" value="Phospholipid-transporting ATPase IC"/>
    <property type="match status" value="1"/>
</dbReference>
<keyword evidence="25" id="KW-1185">Reference proteome</keyword>
<dbReference type="EC" id="7.2.2.3" evidence="19"/>
<proteinExistence type="inferred from homology"/>
<dbReference type="GO" id="GO:0005886">
    <property type="term" value="C:plasma membrane"/>
    <property type="evidence" value="ECO:0007669"/>
    <property type="project" value="UniProtKB-SubCell"/>
</dbReference>
<dbReference type="FunFam" id="1.20.1110.10:FF:000015">
    <property type="entry name" value="Sodium ion P-type ATPase"/>
    <property type="match status" value="1"/>
</dbReference>
<evidence type="ECO:0000256" key="8">
    <source>
        <dbReference type="ARBA" id="ARBA00022741"/>
    </source>
</evidence>
<evidence type="ECO:0000256" key="1">
    <source>
        <dbReference type="ARBA" id="ARBA00001946"/>
    </source>
</evidence>
<comment type="cofactor">
    <cofactor evidence="1">
        <name>Mg(2+)</name>
        <dbReference type="ChEBI" id="CHEBI:18420"/>
    </cofactor>
</comment>
<sequence length="1089" mass="120550">MTSTDKEEYEKTSAIQKIITRSQSSMSEFDGENIGTQAYLMTIEKCLAVFETSIDHGLTESKAGSLLEKYGKNTLGEGTKISITGIAIHQMCNAMILVLAISMIIAFAIHDWITGGVIAFIIGLNVIIGAFQEYKAEKTMGSLRNLSSPTARVVRDGSDITIQAENVVPGDIVIVKTGDTIPADLRLIDCTNFETDEALLTGESIPIAKDSKAAYSQEIPVGDRLNMAFSSSTVSKGRATGIAILTGLHTEIGSIASSLHEKKTTVKHVENKEEATFKDYLEAARITVYQTIGYVLGTTEGTPLKRRLAKLAIYLFVFAVILAIVVLASQKFRVTTEVAIYAICVAISMIPSSLVAVLTITMAIGAKEMVKKNVIVRKMDALEHLGSVNAICSDKTGTLTQGKMIARNVFIPGVGTFSVVNSDEPFNPTVGEVKYNPKSPDEIAREDNNKWIVYEKFMNINQGSNRLNLYQNWLNTAALANVAIIFQDSDELTKELTWKARGDPTEIAIQVFTARVGHSRTKIVDEAGMFEHLAEYPFDSSVKMMSTIYKEQETGVVKCYTKGAAERILDRCTKWFDEKAGEYVNFDQEARSFIEDSIDAMSSKGLRVLAFGNKEIKDAKPDMIWGEDLRGDVENNLSLVGLIGIYDPPRQESLPSVKMCHKAGISVHMATGDHPSTAKAIAQEVGILPHNLYHYSTDVVKVMVMTASQFDSMSDEEIDGLPVLPLVIARCSPKTKVRLVDALHRRDQIVAMTGDGVNDSPSLKKADIGIAMGKNGSDVAKDASDIVLSDDNFASILNAIKEGRRMSDNIQKFVLQLLSLNVGQALFLMIGLVFKDVNDFSVFPLSPVEVLWVIVATSCFPAMGLGVEKATDDIMQKAPKDSKEAVFTKEMLSDMIVYGVIIACCCMIPFVIIMYGIGNGDFGVECNNTDFSGSCYRVFRARTTAFAVMTWCALLLAWEVIHMRRSLFFMHPETDNPKTQWMKDLWDNQFLFWSVIAGFFTLFPTVYIPVINTKVFLQRGISYEWGFVICFSILFLACVEIYKWRKRHWYAKRDGAHNPEHDLEKNSPFARYSSFSRAPTADMDQAFIH</sequence>
<name>A0A7D9CW68_DEKBR</name>
<evidence type="ECO:0000256" key="18">
    <source>
        <dbReference type="ARBA" id="ARBA00035017"/>
    </source>
</evidence>
<dbReference type="GO" id="GO:0006813">
    <property type="term" value="P:potassium ion transport"/>
    <property type="evidence" value="ECO:0007669"/>
    <property type="project" value="UniProtKB-KW"/>
</dbReference>
<dbReference type="InterPro" id="IPR006068">
    <property type="entry name" value="ATPase_P-typ_cation-transptr_C"/>
</dbReference>
<keyword evidence="17" id="KW-0739">Sodium transport</keyword>
<dbReference type="GO" id="GO:0008554">
    <property type="term" value="F:P-type sodium transporter activity"/>
    <property type="evidence" value="ECO:0007669"/>
    <property type="project" value="UniProtKB-EC"/>
</dbReference>
<dbReference type="SUPFAM" id="SSF81653">
    <property type="entry name" value="Calcium ATPase, transduction domain A"/>
    <property type="match status" value="1"/>
</dbReference>
<keyword evidence="9" id="KW-0067">ATP-binding</keyword>
<comment type="catalytic activity">
    <reaction evidence="20">
        <text>K(+)(in) + ATP + H2O = K(+)(out) + ADP + phosphate + H(+)</text>
        <dbReference type="Rhea" id="RHEA:75815"/>
        <dbReference type="ChEBI" id="CHEBI:15377"/>
        <dbReference type="ChEBI" id="CHEBI:15378"/>
        <dbReference type="ChEBI" id="CHEBI:29103"/>
        <dbReference type="ChEBI" id="CHEBI:30616"/>
        <dbReference type="ChEBI" id="CHEBI:43474"/>
        <dbReference type="ChEBI" id="CHEBI:456216"/>
    </reaction>
</comment>